<reference evidence="1 2" key="1">
    <citation type="submission" date="2018-06" db="EMBL/GenBank/DDBJ databases">
        <title>Comparative genomics of rhizobia nodulating Arachis hypogaea in China.</title>
        <authorList>
            <person name="Li Y."/>
        </authorList>
    </citation>
    <scope>NUCLEOTIDE SEQUENCE [LARGE SCALE GENOMIC DNA]</scope>
    <source>
        <strain evidence="1 2">CCBAU 51670</strain>
    </source>
</reference>
<accession>A0AAE6C620</accession>
<name>A0AAE6C620_9BRAD</name>
<evidence type="ECO:0000313" key="2">
    <source>
        <dbReference type="Proteomes" id="UP000288972"/>
    </source>
</evidence>
<evidence type="ECO:0000313" key="1">
    <source>
        <dbReference type="EMBL" id="QAU44184.1"/>
    </source>
</evidence>
<dbReference type="Proteomes" id="UP000288972">
    <property type="component" value="Chromosome"/>
</dbReference>
<dbReference type="KEGG" id="bgz:XH91_01640"/>
<dbReference type="EMBL" id="CP030053">
    <property type="protein sequence ID" value="QAU44184.1"/>
    <property type="molecule type" value="Genomic_DNA"/>
</dbReference>
<protein>
    <submittedName>
        <fullName evidence="1">Uncharacterized protein</fullName>
    </submittedName>
</protein>
<organism evidence="1 2">
    <name type="scientific">Bradyrhizobium guangzhouense</name>
    <dbReference type="NCBI Taxonomy" id="1325095"/>
    <lineage>
        <taxon>Bacteria</taxon>
        <taxon>Pseudomonadati</taxon>
        <taxon>Pseudomonadota</taxon>
        <taxon>Alphaproteobacteria</taxon>
        <taxon>Hyphomicrobiales</taxon>
        <taxon>Nitrobacteraceae</taxon>
        <taxon>Bradyrhizobium</taxon>
    </lineage>
</organism>
<dbReference type="RefSeq" id="WP_128948974.1">
    <property type="nucleotide sequence ID" value="NZ_CP030053.1"/>
</dbReference>
<proteinExistence type="predicted"/>
<gene>
    <name evidence="1" type="ORF">XH91_01640</name>
</gene>
<sequence length="312" mass="33987">MQNPQDGWIPLGRAIFRFGVADTKVAALNEPVGADLFSVGAFEQSKSDDGVSQVRYEPELSTLEDLTVLLREKAGASNAEIDRESGRFLFFFLSPGGGVTCHGGTPWAILREADESLKPRLEALLSSSGLASEYEAPYVGFAKIEDDQAVEGARQSERVRFATGLVWRRFLLPAFDRAVKARRVKLFARWPSTGDDVQELPSDIWPLLEVVDWEHGVARGIDGMLYSSIHVADSNDASAISDEPTSPAHHLKIRQAAKALWPNGDMPASVKERDAAICAWFGEKSQHAPSSRTIRRALATSPAFGPGGLPKS</sequence>
<dbReference type="AlphaFoldDB" id="A0AAE6C620"/>